<dbReference type="EMBL" id="CP048286">
    <property type="protein sequence ID" value="QHW31733.1"/>
    <property type="molecule type" value="Genomic_DNA"/>
</dbReference>
<name>A0A6C0P1G3_9BACL</name>
<evidence type="ECO:0000313" key="4">
    <source>
        <dbReference type="EMBL" id="QHW31733.1"/>
    </source>
</evidence>
<organism evidence="4 5">
    <name type="scientific">Paenibacillus rhizovicinus</name>
    <dbReference type="NCBI Taxonomy" id="2704463"/>
    <lineage>
        <taxon>Bacteria</taxon>
        <taxon>Bacillati</taxon>
        <taxon>Bacillota</taxon>
        <taxon>Bacilli</taxon>
        <taxon>Bacillales</taxon>
        <taxon>Paenibacillaceae</taxon>
        <taxon>Paenibacillus</taxon>
    </lineage>
</organism>
<evidence type="ECO:0000313" key="5">
    <source>
        <dbReference type="Proteomes" id="UP000479114"/>
    </source>
</evidence>
<dbReference type="InterPro" id="IPR000160">
    <property type="entry name" value="GGDEF_dom"/>
</dbReference>
<feature type="transmembrane region" description="Helical" evidence="1">
    <location>
        <begin position="6"/>
        <end position="23"/>
    </location>
</feature>
<protein>
    <submittedName>
        <fullName evidence="4">EAL domain-containing protein</fullName>
    </submittedName>
</protein>
<feature type="domain" description="EAL" evidence="2">
    <location>
        <begin position="382"/>
        <end position="636"/>
    </location>
</feature>
<dbReference type="GO" id="GO:0071111">
    <property type="term" value="F:cyclic-guanylate-specific phosphodiesterase activity"/>
    <property type="evidence" value="ECO:0007669"/>
    <property type="project" value="InterPro"/>
</dbReference>
<dbReference type="Gene3D" id="3.30.70.270">
    <property type="match status" value="1"/>
</dbReference>
<proteinExistence type="predicted"/>
<dbReference type="InterPro" id="IPR001633">
    <property type="entry name" value="EAL_dom"/>
</dbReference>
<dbReference type="InterPro" id="IPR050706">
    <property type="entry name" value="Cyclic-di-GMP_PDE-like"/>
</dbReference>
<feature type="transmembrane region" description="Helical" evidence="1">
    <location>
        <begin position="35"/>
        <end position="56"/>
    </location>
</feature>
<dbReference type="Pfam" id="PF00990">
    <property type="entry name" value="GGDEF"/>
    <property type="match status" value="1"/>
</dbReference>
<dbReference type="CDD" id="cd01948">
    <property type="entry name" value="EAL"/>
    <property type="match status" value="1"/>
</dbReference>
<evidence type="ECO:0000256" key="1">
    <source>
        <dbReference type="SAM" id="Phobius"/>
    </source>
</evidence>
<dbReference type="AlphaFoldDB" id="A0A6C0P1G3"/>
<evidence type="ECO:0000259" key="2">
    <source>
        <dbReference type="PROSITE" id="PS50883"/>
    </source>
</evidence>
<dbReference type="SMART" id="SM00267">
    <property type="entry name" value="GGDEF"/>
    <property type="match status" value="1"/>
</dbReference>
<dbReference type="PANTHER" id="PTHR33121">
    <property type="entry name" value="CYCLIC DI-GMP PHOSPHODIESTERASE PDEF"/>
    <property type="match status" value="1"/>
</dbReference>
<dbReference type="Proteomes" id="UP000479114">
    <property type="component" value="Chromosome"/>
</dbReference>
<feature type="transmembrane region" description="Helical" evidence="1">
    <location>
        <begin position="76"/>
        <end position="97"/>
    </location>
</feature>
<keyword evidence="5" id="KW-1185">Reference proteome</keyword>
<dbReference type="CDD" id="cd01949">
    <property type="entry name" value="GGDEF"/>
    <property type="match status" value="1"/>
</dbReference>
<dbReference type="Pfam" id="PF00563">
    <property type="entry name" value="EAL"/>
    <property type="match status" value="1"/>
</dbReference>
<dbReference type="Gene3D" id="3.20.20.450">
    <property type="entry name" value="EAL domain"/>
    <property type="match status" value="1"/>
</dbReference>
<dbReference type="PANTHER" id="PTHR33121:SF79">
    <property type="entry name" value="CYCLIC DI-GMP PHOSPHODIESTERASE PDED-RELATED"/>
    <property type="match status" value="1"/>
</dbReference>
<feature type="transmembrane region" description="Helical" evidence="1">
    <location>
        <begin position="143"/>
        <end position="164"/>
    </location>
</feature>
<sequence>MEWNAGPIYSALVIALIILVYSREYGGIRTVQNQMFRMTLMTTIVSMISLLISVALNAEMTKYPLFLVELFNVISRISMTVIAPLFFYYTISIIWMNRDVLFKWIRFTGWLYLLFALMIASSPFSGVIYTISGDRDVSKGPLYNLMYAMPAFYIALIIIVLFYTRHKLSRHLNLVILSFPVLSLGFVAIEYFYPHLLISSTAATASLVITYLYIQNKKILEDDLTGTMNRLAFSKVVSMRLEDESPFKIILVSLDEFKSINNQYGEQTGDRLLQAVSRYLMNLQPGAHVFRLSGDEFALLTTVADQPCLIRTISDRLSRNWDVEGMKLSISATIAELNIPEVTNTLEDTIHALEYCVREEKSLHSNSMITINREALDRMHRKNKIYEHLKQQLYRRELDVFYQPIHHVQSNGYPVFEALARLAVPELGPIAPPEFIAIAEDKGLINQLGEVLLEQVCRTIKKLENSGIEFRHININFSPIQMMNDTIVSELERVIRTEGVDPSRIHLEITESVVIDNFDKVSRIMNDFNRHGIQFSLDDYGTGYSNLSTIIHLPFAGIKIDKSLLYRASESQSTFVIIQALSRSFQQIHKHIVIEGVETEAHMKLARVIGCDYVQGYYFAKPMTADDLIIFLQNASIA</sequence>
<dbReference type="PROSITE" id="PS50887">
    <property type="entry name" value="GGDEF"/>
    <property type="match status" value="1"/>
</dbReference>
<keyword evidence="1" id="KW-1133">Transmembrane helix</keyword>
<dbReference type="InterPro" id="IPR043128">
    <property type="entry name" value="Rev_trsase/Diguanyl_cyclase"/>
</dbReference>
<dbReference type="KEGG" id="prz:GZH47_13390"/>
<dbReference type="SUPFAM" id="SSF55073">
    <property type="entry name" value="Nucleotide cyclase"/>
    <property type="match status" value="1"/>
</dbReference>
<dbReference type="InterPro" id="IPR035919">
    <property type="entry name" value="EAL_sf"/>
</dbReference>
<dbReference type="RefSeq" id="WP_162640539.1">
    <property type="nucleotide sequence ID" value="NZ_CP048286.1"/>
</dbReference>
<feature type="transmembrane region" description="Helical" evidence="1">
    <location>
        <begin position="109"/>
        <end position="131"/>
    </location>
</feature>
<accession>A0A6C0P1G3</accession>
<evidence type="ECO:0000259" key="3">
    <source>
        <dbReference type="PROSITE" id="PS50887"/>
    </source>
</evidence>
<feature type="domain" description="GGDEF" evidence="3">
    <location>
        <begin position="245"/>
        <end position="373"/>
    </location>
</feature>
<feature type="transmembrane region" description="Helical" evidence="1">
    <location>
        <begin position="171"/>
        <end position="189"/>
    </location>
</feature>
<keyword evidence="1" id="KW-0812">Transmembrane</keyword>
<reference evidence="4 5" key="1">
    <citation type="submission" date="2020-02" db="EMBL/GenBank/DDBJ databases">
        <title>Paenibacillus sp. nov., isolated from rhizosphere soil of tomato.</title>
        <authorList>
            <person name="Weon H.-Y."/>
            <person name="Lee S.A."/>
        </authorList>
    </citation>
    <scope>NUCLEOTIDE SEQUENCE [LARGE SCALE GENOMIC DNA]</scope>
    <source>
        <strain evidence="4 5">14171R-81</strain>
    </source>
</reference>
<dbReference type="InterPro" id="IPR029787">
    <property type="entry name" value="Nucleotide_cyclase"/>
</dbReference>
<keyword evidence="1" id="KW-0472">Membrane</keyword>
<dbReference type="SMART" id="SM00052">
    <property type="entry name" value="EAL"/>
    <property type="match status" value="1"/>
</dbReference>
<gene>
    <name evidence="4" type="ORF">GZH47_13390</name>
</gene>
<dbReference type="SUPFAM" id="SSF141868">
    <property type="entry name" value="EAL domain-like"/>
    <property type="match status" value="1"/>
</dbReference>
<dbReference type="PROSITE" id="PS50883">
    <property type="entry name" value="EAL"/>
    <property type="match status" value="1"/>
</dbReference>
<dbReference type="NCBIfam" id="TIGR00254">
    <property type="entry name" value="GGDEF"/>
    <property type="match status" value="1"/>
</dbReference>